<dbReference type="PIRSF" id="PIRSF001100">
    <property type="entry name" value="Beta_cellobiohydrolase"/>
    <property type="match status" value="1"/>
</dbReference>
<feature type="binding site" evidence="9">
    <location>
        <position position="203"/>
    </location>
    <ligand>
        <name>substrate</name>
    </ligand>
</feature>
<evidence type="ECO:0000256" key="7">
    <source>
        <dbReference type="ARBA" id="ARBA00023326"/>
    </source>
</evidence>
<keyword evidence="1 11" id="KW-0732">Signal</keyword>
<dbReference type="InterPro" id="IPR001524">
    <property type="entry name" value="Glyco_hydro_6_CS"/>
</dbReference>
<evidence type="ECO:0000256" key="6">
    <source>
        <dbReference type="ARBA" id="ARBA00023295"/>
    </source>
</evidence>
<dbReference type="EC" id="3.2.1.-" evidence="11"/>
<evidence type="ECO:0000256" key="3">
    <source>
        <dbReference type="ARBA" id="ARBA00023001"/>
    </source>
</evidence>
<evidence type="ECO:0000256" key="9">
    <source>
        <dbReference type="PIRSR" id="PIRSR001100-2"/>
    </source>
</evidence>
<dbReference type="PRINTS" id="PR00733">
    <property type="entry name" value="GLHYDRLASE6"/>
</dbReference>
<sequence>MITLVVAAVLGGVLVPDAAPAQFYVDPNSTPATWVREHPDDPRRDRINTEIATKPTAKWIGGKNVGSVAAHVGTAAAANRLPVMVAYNIPGRDCGSHSGGGAATPAEYRAWSSQFAAGIGDRPAVVVVEPDAVAQLDCLTAPQKQTRIELLKYFTEQLKAKAPKASVYLDAGHANWIAAPKMASRLNEVGIANVRGFALNVSNYYPTTRSVTYGDTLRAELTKLGHTKTFVVDVSRNGNGSNGQWCNPAGRKIGEPPRTGGGADMLLWVKVPGNSDGKCGIAPTVPAGTFSPDLALRLINGT</sequence>
<dbReference type="EMBL" id="LT629701">
    <property type="protein sequence ID" value="SDN19417.1"/>
    <property type="molecule type" value="Genomic_DNA"/>
</dbReference>
<evidence type="ECO:0000256" key="4">
    <source>
        <dbReference type="ARBA" id="ARBA00023157"/>
    </source>
</evidence>
<feature type="binding site" evidence="9">
    <location>
        <position position="173"/>
    </location>
    <ligand>
        <name>substrate</name>
    </ligand>
</feature>
<feature type="signal peptide" evidence="11">
    <location>
        <begin position="1"/>
        <end position="21"/>
    </location>
</feature>
<dbReference type="GO" id="GO:0004553">
    <property type="term" value="F:hydrolase activity, hydrolyzing O-glycosyl compounds"/>
    <property type="evidence" value="ECO:0007669"/>
    <property type="project" value="InterPro"/>
</dbReference>
<keyword evidence="4" id="KW-1015">Disulfide bond</keyword>
<keyword evidence="7 11" id="KW-0624">Polysaccharide degradation</keyword>
<dbReference type="InterPro" id="IPR016288">
    <property type="entry name" value="Beta_cellobiohydrolase"/>
</dbReference>
<dbReference type="Proteomes" id="UP000183376">
    <property type="component" value="Chromosome I"/>
</dbReference>
<protein>
    <recommendedName>
        <fullName evidence="11">Glucanase</fullName>
        <ecNumber evidence="11">3.2.1.-</ecNumber>
    </recommendedName>
</protein>
<feature type="active site" description="Proton donor" evidence="8">
    <location>
        <position position="131"/>
    </location>
</feature>
<dbReference type="PANTHER" id="PTHR34876">
    <property type="match status" value="1"/>
</dbReference>
<evidence type="ECO:0000313" key="12">
    <source>
        <dbReference type="EMBL" id="SDN19417.1"/>
    </source>
</evidence>
<keyword evidence="2 11" id="KW-0378">Hydrolase</keyword>
<dbReference type="SUPFAM" id="SSF51989">
    <property type="entry name" value="Glycosyl hydrolases family 6, cellulases"/>
    <property type="match status" value="1"/>
</dbReference>
<feature type="binding site" evidence="9">
    <location>
        <position position="59"/>
    </location>
    <ligand>
        <name>substrate</name>
    </ligand>
</feature>
<evidence type="ECO:0000256" key="10">
    <source>
        <dbReference type="PROSITE-ProRule" id="PRU10056"/>
    </source>
</evidence>
<accession>A0A1G9ZE40</accession>
<dbReference type="GO" id="GO:0030245">
    <property type="term" value="P:cellulose catabolic process"/>
    <property type="evidence" value="ECO:0007669"/>
    <property type="project" value="UniProtKB-KW"/>
</dbReference>
<feature type="active site" description="Proton acceptor" evidence="8">
    <location>
        <position position="276"/>
    </location>
</feature>
<organism evidence="12 13">
    <name type="scientific">Allokutzneria albata</name>
    <name type="common">Kibdelosporangium albatum</name>
    <dbReference type="NCBI Taxonomy" id="211114"/>
    <lineage>
        <taxon>Bacteria</taxon>
        <taxon>Bacillati</taxon>
        <taxon>Actinomycetota</taxon>
        <taxon>Actinomycetes</taxon>
        <taxon>Pseudonocardiales</taxon>
        <taxon>Pseudonocardiaceae</taxon>
        <taxon>Allokutzneria</taxon>
    </lineage>
</organism>
<evidence type="ECO:0000256" key="2">
    <source>
        <dbReference type="ARBA" id="ARBA00022801"/>
    </source>
</evidence>
<dbReference type="eggNOG" id="COG5297">
    <property type="taxonomic scope" value="Bacteria"/>
</dbReference>
<evidence type="ECO:0000313" key="13">
    <source>
        <dbReference type="Proteomes" id="UP000183376"/>
    </source>
</evidence>
<evidence type="ECO:0000256" key="1">
    <source>
        <dbReference type="ARBA" id="ARBA00022729"/>
    </source>
</evidence>
<feature type="active site" evidence="10">
    <location>
        <position position="93"/>
    </location>
</feature>
<keyword evidence="3 11" id="KW-0136">Cellulose degradation</keyword>
<dbReference type="PANTHER" id="PTHR34876:SF4">
    <property type="entry name" value="1,4-BETA-D-GLUCAN CELLOBIOHYDROLASE C-RELATED"/>
    <property type="match status" value="1"/>
</dbReference>
<proteinExistence type="inferred from homology"/>
<keyword evidence="5 11" id="KW-0119">Carbohydrate metabolism</keyword>
<name>A0A1G9ZE40_ALLAB</name>
<keyword evidence="6 11" id="KW-0326">Glycosidase</keyword>
<gene>
    <name evidence="12" type="ORF">SAMN04489726_5439</name>
</gene>
<dbReference type="InterPro" id="IPR036434">
    <property type="entry name" value="Beta_cellobiohydrolase_sf"/>
</dbReference>
<feature type="binding site" evidence="9">
    <location>
        <position position="245"/>
    </location>
    <ligand>
        <name>substrate</name>
    </ligand>
</feature>
<dbReference type="PROSITE" id="PS00655">
    <property type="entry name" value="GLYCOSYL_HYDROL_F6_1"/>
    <property type="match status" value="1"/>
</dbReference>
<reference evidence="12 13" key="1">
    <citation type="submission" date="2016-10" db="EMBL/GenBank/DDBJ databases">
        <authorList>
            <person name="de Groot N.N."/>
        </authorList>
    </citation>
    <scope>NUCLEOTIDE SEQUENCE [LARGE SCALE GENOMIC DNA]</scope>
    <source>
        <strain evidence="12 13">DSM 44149</strain>
    </source>
</reference>
<feature type="binding site" evidence="9">
    <location>
        <position position="176"/>
    </location>
    <ligand>
        <name>substrate</name>
    </ligand>
</feature>
<feature type="chain" id="PRO_5009029062" description="Glucanase" evidence="11">
    <location>
        <begin position="22"/>
        <end position="302"/>
    </location>
</feature>
<dbReference type="Gene3D" id="3.20.20.40">
    <property type="entry name" value="1, 4-beta cellobiohydrolase"/>
    <property type="match status" value="1"/>
</dbReference>
<dbReference type="STRING" id="211114.SAMN04489726_5439"/>
<dbReference type="RefSeq" id="WP_030427125.1">
    <property type="nucleotide sequence ID" value="NZ_JOEF01000002.1"/>
</dbReference>
<evidence type="ECO:0000256" key="11">
    <source>
        <dbReference type="RuleBase" id="RU361186"/>
    </source>
</evidence>
<keyword evidence="13" id="KW-1185">Reference proteome</keyword>
<evidence type="ECO:0000256" key="5">
    <source>
        <dbReference type="ARBA" id="ARBA00023277"/>
    </source>
</evidence>
<comment type="similarity">
    <text evidence="11">Belongs to the glycosyl hydrolase family 6.</text>
</comment>
<dbReference type="AlphaFoldDB" id="A0A1G9ZE40"/>
<dbReference type="Pfam" id="PF01341">
    <property type="entry name" value="Glyco_hydro_6"/>
    <property type="match status" value="1"/>
</dbReference>
<dbReference type="OrthoDB" id="309899at2"/>
<feature type="binding site" evidence="9">
    <location>
        <position position="270"/>
    </location>
    <ligand>
        <name>substrate</name>
    </ligand>
</feature>
<evidence type="ECO:0000256" key="8">
    <source>
        <dbReference type="PIRSR" id="PIRSR001100-1"/>
    </source>
</evidence>